<dbReference type="SUPFAM" id="SSF50494">
    <property type="entry name" value="Trypsin-like serine proteases"/>
    <property type="match status" value="1"/>
</dbReference>
<dbReference type="InterPro" id="IPR001478">
    <property type="entry name" value="PDZ"/>
</dbReference>
<gene>
    <name evidence="6" type="ORF">ENR23_12475</name>
</gene>
<dbReference type="Gene3D" id="2.30.42.10">
    <property type="match status" value="1"/>
</dbReference>
<dbReference type="CDD" id="cd06779">
    <property type="entry name" value="cpPDZ_Deg_HtrA-like"/>
    <property type="match status" value="1"/>
</dbReference>
<dbReference type="AlphaFoldDB" id="A0A832I3D6"/>
<comment type="similarity">
    <text evidence="1">Belongs to the peptidase S1C family.</text>
</comment>
<name>A0A832I3D6_UNCEI</name>
<feature type="region of interest" description="Disordered" evidence="4">
    <location>
        <begin position="1"/>
        <end position="91"/>
    </location>
</feature>
<evidence type="ECO:0000256" key="2">
    <source>
        <dbReference type="ARBA" id="ARBA00022670"/>
    </source>
</evidence>
<accession>A0A832I3D6</accession>
<organism evidence="6">
    <name type="scientific">Eiseniibacteriota bacterium</name>
    <dbReference type="NCBI Taxonomy" id="2212470"/>
    <lineage>
        <taxon>Bacteria</taxon>
        <taxon>Candidatus Eiseniibacteriota</taxon>
    </lineage>
</organism>
<evidence type="ECO:0000256" key="3">
    <source>
        <dbReference type="ARBA" id="ARBA00022801"/>
    </source>
</evidence>
<evidence type="ECO:0000256" key="4">
    <source>
        <dbReference type="SAM" id="MobiDB-lite"/>
    </source>
</evidence>
<feature type="compositionally biased region" description="Low complexity" evidence="4">
    <location>
        <begin position="30"/>
        <end position="52"/>
    </location>
</feature>
<evidence type="ECO:0000259" key="5">
    <source>
        <dbReference type="PROSITE" id="PS50106"/>
    </source>
</evidence>
<dbReference type="GO" id="GO:0004252">
    <property type="term" value="F:serine-type endopeptidase activity"/>
    <property type="evidence" value="ECO:0007669"/>
    <property type="project" value="InterPro"/>
</dbReference>
<dbReference type="EMBL" id="DSQF01000025">
    <property type="protein sequence ID" value="HGZ44207.1"/>
    <property type="molecule type" value="Genomic_DNA"/>
</dbReference>
<dbReference type="PANTHER" id="PTHR43343">
    <property type="entry name" value="PEPTIDASE S12"/>
    <property type="match status" value="1"/>
</dbReference>
<protein>
    <submittedName>
        <fullName evidence="6">PDZ domain-containing protein</fullName>
    </submittedName>
</protein>
<dbReference type="InterPro" id="IPR001940">
    <property type="entry name" value="Peptidase_S1C"/>
</dbReference>
<dbReference type="SMART" id="SM00228">
    <property type="entry name" value="PDZ"/>
    <property type="match status" value="1"/>
</dbReference>
<dbReference type="PRINTS" id="PR00834">
    <property type="entry name" value="PROTEASES2C"/>
</dbReference>
<dbReference type="PANTHER" id="PTHR43343:SF3">
    <property type="entry name" value="PROTEASE DO-LIKE 8, CHLOROPLASTIC"/>
    <property type="match status" value="1"/>
</dbReference>
<dbReference type="InterPro" id="IPR009003">
    <property type="entry name" value="Peptidase_S1_PA"/>
</dbReference>
<proteinExistence type="inferred from homology"/>
<feature type="domain" description="PDZ" evidence="5">
    <location>
        <begin position="322"/>
        <end position="398"/>
    </location>
</feature>
<comment type="caution">
    <text evidence="6">The sequence shown here is derived from an EMBL/GenBank/DDBJ whole genome shotgun (WGS) entry which is preliminary data.</text>
</comment>
<dbReference type="Gene3D" id="2.40.10.10">
    <property type="entry name" value="Trypsin-like serine proteases"/>
    <property type="match status" value="2"/>
</dbReference>
<evidence type="ECO:0000256" key="1">
    <source>
        <dbReference type="ARBA" id="ARBA00010541"/>
    </source>
</evidence>
<evidence type="ECO:0000313" key="6">
    <source>
        <dbReference type="EMBL" id="HGZ44207.1"/>
    </source>
</evidence>
<dbReference type="Pfam" id="PF13180">
    <property type="entry name" value="PDZ_2"/>
    <property type="match status" value="1"/>
</dbReference>
<keyword evidence="3" id="KW-0378">Hydrolase</keyword>
<keyword evidence="2" id="KW-0645">Protease</keyword>
<reference evidence="6" key="1">
    <citation type="journal article" date="2020" name="mSystems">
        <title>Genome- and Community-Level Interaction Insights into Carbon Utilization and Element Cycling Functions of Hydrothermarchaeota in Hydrothermal Sediment.</title>
        <authorList>
            <person name="Zhou Z."/>
            <person name="Liu Y."/>
            <person name="Xu W."/>
            <person name="Pan J."/>
            <person name="Luo Z.H."/>
            <person name="Li M."/>
        </authorList>
    </citation>
    <scope>NUCLEOTIDE SEQUENCE [LARGE SCALE GENOMIC DNA]</scope>
    <source>
        <strain evidence="6">SpSt-381</strain>
    </source>
</reference>
<sequence length="413" mass="42736">MREAGRPGSGRALSGRTASNAGHGSPPPEHAAAPPRAYVRARPRTGPARPAPQGESPVARLPHRPPAAFEPPRLVPLGGPEPAGDATRSGDVPHEAAAADLDLLDAYSRAVVSAVERVSPAVCNIEVTAERRGPRGSSVGTGSGFVFAPDGLILTNSHVVHGARHVEVTLQDGRHLPATMVGDDPDTDLAVIRVTANDLPAATLGDSARLRPGQIVIAIGNPLGFQATVTAGVLSALGRSLRSRSGRLMDNILQTDAALNPGNSGGPLVDTRGEVVGVNTAVILPAQGLCFAIPSNTARWVAGRLIQHGRIRRGYLGVAAQTVKLHRRSVAEHGLATAGGVLVLSVERGTPAAAAGLEDGDILVALGEQPLASVDDLHRVLTEHPSGRPMPLVLLRRGRKLEREITPADSPRG</sequence>
<dbReference type="GO" id="GO:0006508">
    <property type="term" value="P:proteolysis"/>
    <property type="evidence" value="ECO:0007669"/>
    <property type="project" value="UniProtKB-KW"/>
</dbReference>
<dbReference type="Pfam" id="PF13365">
    <property type="entry name" value="Trypsin_2"/>
    <property type="match status" value="1"/>
</dbReference>
<dbReference type="InterPro" id="IPR043504">
    <property type="entry name" value="Peptidase_S1_PA_chymotrypsin"/>
</dbReference>
<dbReference type="SUPFAM" id="SSF50156">
    <property type="entry name" value="PDZ domain-like"/>
    <property type="match status" value="1"/>
</dbReference>
<dbReference type="PROSITE" id="PS50106">
    <property type="entry name" value="PDZ"/>
    <property type="match status" value="1"/>
</dbReference>
<dbReference type="InterPro" id="IPR051201">
    <property type="entry name" value="Chloro_Bact_Ser_Proteases"/>
</dbReference>
<dbReference type="InterPro" id="IPR036034">
    <property type="entry name" value="PDZ_sf"/>
</dbReference>